<dbReference type="EMBL" id="FN594958">
    <property type="protein sequence ID" value="CBI17316.3"/>
    <property type="molecule type" value="Genomic_DNA"/>
</dbReference>
<sequence>MKNHSSFLNITVGESENFLKEISQPILLVESKGHALHAFVNQKLQGSASGNGSHSPFKFECPISLKAGKNEIVVLSMTVGLQNEIPFYEWVGARLTSVKIKGLNNGIMDLSTYPWIYKVFLFVLSINLHPRTLLLQSILIS</sequence>
<dbReference type="GO" id="GO:0004553">
    <property type="term" value="F:hydrolase activity, hydrolyzing O-glycosyl compounds"/>
    <property type="evidence" value="ECO:0007669"/>
    <property type="project" value="InterPro"/>
</dbReference>
<dbReference type="GO" id="GO:0005975">
    <property type="term" value="P:carbohydrate metabolic process"/>
    <property type="evidence" value="ECO:0007669"/>
    <property type="project" value="InterPro"/>
</dbReference>
<dbReference type="InParanoid" id="D7SNT7"/>
<dbReference type="InterPro" id="IPR008979">
    <property type="entry name" value="Galactose-bd-like_sf"/>
</dbReference>
<name>D7SNT7_VITVI</name>
<organism evidence="1 2">
    <name type="scientific">Vitis vinifera</name>
    <name type="common">Grape</name>
    <dbReference type="NCBI Taxonomy" id="29760"/>
    <lineage>
        <taxon>Eukaryota</taxon>
        <taxon>Viridiplantae</taxon>
        <taxon>Streptophyta</taxon>
        <taxon>Embryophyta</taxon>
        <taxon>Tracheophyta</taxon>
        <taxon>Spermatophyta</taxon>
        <taxon>Magnoliopsida</taxon>
        <taxon>eudicotyledons</taxon>
        <taxon>Gunneridae</taxon>
        <taxon>Pentapetalae</taxon>
        <taxon>rosids</taxon>
        <taxon>Vitales</taxon>
        <taxon>Vitaceae</taxon>
        <taxon>Viteae</taxon>
        <taxon>Vitis</taxon>
    </lineage>
</organism>
<reference evidence="2" key="1">
    <citation type="journal article" date="2007" name="Nature">
        <title>The grapevine genome sequence suggests ancestral hexaploidization in major angiosperm phyla.</title>
        <authorList>
            <consortium name="The French-Italian Public Consortium for Grapevine Genome Characterization."/>
            <person name="Jaillon O."/>
            <person name="Aury J.-M."/>
            <person name="Noel B."/>
            <person name="Policriti A."/>
            <person name="Clepet C."/>
            <person name="Casagrande A."/>
            <person name="Choisne N."/>
            <person name="Aubourg S."/>
            <person name="Vitulo N."/>
            <person name="Jubin C."/>
            <person name="Vezzi A."/>
            <person name="Legeai F."/>
            <person name="Hugueney P."/>
            <person name="Dasilva C."/>
            <person name="Horner D."/>
            <person name="Mica E."/>
            <person name="Jublot D."/>
            <person name="Poulain J."/>
            <person name="Bruyere C."/>
            <person name="Billault A."/>
            <person name="Segurens B."/>
            <person name="Gouyvenoux M."/>
            <person name="Ugarte E."/>
            <person name="Cattonaro F."/>
            <person name="Anthouard V."/>
            <person name="Vico V."/>
            <person name="Del Fabbro C."/>
            <person name="Alaux M."/>
            <person name="Di Gaspero G."/>
            <person name="Dumas V."/>
            <person name="Felice N."/>
            <person name="Paillard S."/>
            <person name="Juman I."/>
            <person name="Moroldo M."/>
            <person name="Scalabrin S."/>
            <person name="Canaguier A."/>
            <person name="Le Clainche I."/>
            <person name="Malacrida G."/>
            <person name="Durand E."/>
            <person name="Pesole G."/>
            <person name="Laucou V."/>
            <person name="Chatelet P."/>
            <person name="Merdinoglu D."/>
            <person name="Delledonne M."/>
            <person name="Pezzotti M."/>
            <person name="Lecharny A."/>
            <person name="Scarpelli C."/>
            <person name="Artiguenave F."/>
            <person name="Pe M.E."/>
            <person name="Valle G."/>
            <person name="Morgante M."/>
            <person name="Caboche M."/>
            <person name="Adam-Blondon A.-F."/>
            <person name="Weissenbach J."/>
            <person name="Quetier F."/>
            <person name="Wincker P."/>
        </authorList>
    </citation>
    <scope>NUCLEOTIDE SEQUENCE [LARGE SCALE GENOMIC DNA]</scope>
    <source>
        <strain evidence="2">cv. Pinot noir / PN40024</strain>
    </source>
</reference>
<dbReference type="eggNOG" id="KOG0496">
    <property type="taxonomic scope" value="Eukaryota"/>
</dbReference>
<dbReference type="InterPro" id="IPR001944">
    <property type="entry name" value="Glycoside_Hdrlase_35"/>
</dbReference>
<dbReference type="SUPFAM" id="SSF49785">
    <property type="entry name" value="Galactose-binding domain-like"/>
    <property type="match status" value="1"/>
</dbReference>
<evidence type="ECO:0000313" key="2">
    <source>
        <dbReference type="Proteomes" id="UP000009183"/>
    </source>
</evidence>
<dbReference type="HOGENOM" id="CLU_1828845_0_0_1"/>
<accession>D7SNT7</accession>
<protein>
    <submittedName>
        <fullName evidence="1">Uncharacterized protein</fullName>
    </submittedName>
</protein>
<dbReference type="AlphaFoldDB" id="D7SNT7"/>
<gene>
    <name evidence="1" type="ordered locus">VIT_05s0029g00100</name>
</gene>
<keyword evidence="2" id="KW-1185">Reference proteome</keyword>
<dbReference type="PaxDb" id="29760-VIT_05s0029g00100.t01"/>
<evidence type="ECO:0000313" key="1">
    <source>
        <dbReference type="EMBL" id="CBI17316.3"/>
    </source>
</evidence>
<proteinExistence type="predicted"/>
<dbReference type="PANTHER" id="PTHR23421">
    <property type="entry name" value="BETA-GALACTOSIDASE RELATED"/>
    <property type="match status" value="1"/>
</dbReference>
<dbReference type="Proteomes" id="UP000009183">
    <property type="component" value="Chromosome 5"/>
</dbReference>